<evidence type="ECO:0000313" key="2">
    <source>
        <dbReference type="Proteomes" id="UP000887540"/>
    </source>
</evidence>
<keyword evidence="1" id="KW-0812">Transmembrane</keyword>
<organism evidence="2 3">
    <name type="scientific">Acrobeloides nanus</name>
    <dbReference type="NCBI Taxonomy" id="290746"/>
    <lineage>
        <taxon>Eukaryota</taxon>
        <taxon>Metazoa</taxon>
        <taxon>Ecdysozoa</taxon>
        <taxon>Nematoda</taxon>
        <taxon>Chromadorea</taxon>
        <taxon>Rhabditida</taxon>
        <taxon>Tylenchina</taxon>
        <taxon>Cephalobomorpha</taxon>
        <taxon>Cephaloboidea</taxon>
        <taxon>Cephalobidae</taxon>
        <taxon>Acrobeloides</taxon>
    </lineage>
</organism>
<sequence length="112" mass="13237">MDMFINNSIEIFLDRKLRQMKNSFNLPHKMDNGFDQFDFKSDSWERFLKSCSLAGELPPKSPRNDSTNELLKPSTRFYGKIKVILLLLFKNLLNLYYFATILLTNRDQYSSV</sequence>
<accession>A0A914ERJ3</accession>
<evidence type="ECO:0000256" key="1">
    <source>
        <dbReference type="SAM" id="Phobius"/>
    </source>
</evidence>
<keyword evidence="1" id="KW-0472">Membrane</keyword>
<protein>
    <submittedName>
        <fullName evidence="3">Uncharacterized protein</fullName>
    </submittedName>
</protein>
<dbReference type="AlphaFoldDB" id="A0A914ERJ3"/>
<dbReference type="WBParaSite" id="ACRNAN_scaffold9667.g18043.t1">
    <property type="protein sequence ID" value="ACRNAN_scaffold9667.g18043.t1"/>
    <property type="gene ID" value="ACRNAN_scaffold9667.g18043"/>
</dbReference>
<keyword evidence="2" id="KW-1185">Reference proteome</keyword>
<feature type="transmembrane region" description="Helical" evidence="1">
    <location>
        <begin position="83"/>
        <end position="103"/>
    </location>
</feature>
<name>A0A914ERJ3_9BILA</name>
<reference evidence="3" key="1">
    <citation type="submission" date="2022-11" db="UniProtKB">
        <authorList>
            <consortium name="WormBaseParasite"/>
        </authorList>
    </citation>
    <scope>IDENTIFICATION</scope>
</reference>
<keyword evidence="1" id="KW-1133">Transmembrane helix</keyword>
<dbReference type="Proteomes" id="UP000887540">
    <property type="component" value="Unplaced"/>
</dbReference>
<proteinExistence type="predicted"/>
<evidence type="ECO:0000313" key="3">
    <source>
        <dbReference type="WBParaSite" id="ACRNAN_scaffold9667.g18043.t1"/>
    </source>
</evidence>